<proteinExistence type="predicted"/>
<feature type="chain" id="PRO_5046784469" evidence="1">
    <location>
        <begin position="34"/>
        <end position="213"/>
    </location>
</feature>
<keyword evidence="1" id="KW-0732">Signal</keyword>
<keyword evidence="3" id="KW-1185">Reference proteome</keyword>
<evidence type="ECO:0000256" key="1">
    <source>
        <dbReference type="SAM" id="SignalP"/>
    </source>
</evidence>
<reference evidence="2" key="1">
    <citation type="submission" date="2022-03" db="EMBL/GenBank/DDBJ databases">
        <title>Identification of a novel bacterium isolated from mangrove sediments.</title>
        <authorList>
            <person name="Pan X."/>
        </authorList>
    </citation>
    <scope>NUCLEOTIDE SEQUENCE</scope>
    <source>
        <strain evidence="2">B2637</strain>
    </source>
</reference>
<name>A0ABT0AH46_9SPHN</name>
<feature type="signal peptide" evidence="1">
    <location>
        <begin position="1"/>
        <end position="33"/>
    </location>
</feature>
<dbReference type="SUPFAM" id="SSF159594">
    <property type="entry name" value="XCC0632-like"/>
    <property type="match status" value="1"/>
</dbReference>
<dbReference type="Gene3D" id="3.40.50.10610">
    <property type="entry name" value="ABC-type transport auxiliary lipoprotein component"/>
    <property type="match status" value="1"/>
</dbReference>
<dbReference type="EMBL" id="JALHAT010000043">
    <property type="protein sequence ID" value="MCJ1962509.1"/>
    <property type="molecule type" value="Genomic_DNA"/>
</dbReference>
<protein>
    <submittedName>
        <fullName evidence="2">ABC-type transport auxiliary lipoprotein family protein</fullName>
    </submittedName>
</protein>
<accession>A0ABT0AH46</accession>
<gene>
    <name evidence="2" type="ORF">MTR65_17585</name>
</gene>
<dbReference type="Proteomes" id="UP001162802">
    <property type="component" value="Unassembled WGS sequence"/>
</dbReference>
<comment type="caution">
    <text evidence="2">The sequence shown here is derived from an EMBL/GenBank/DDBJ whole genome shotgun (WGS) entry which is preliminary data.</text>
</comment>
<sequence>MKSHSWMSSPARALTFGRWRLGAAAATASLALAGCVSFAPEVPDTLIRLTPEHTAPAGSVSRGKLSDAIVVLEPETERSLEALRVPVRIDPANLAYLKGAGWIEKPTRLFRALLAETIRADTDQMVLEGADYEVKGKTFIGGRLRDMGYDAQTSSVIVRYDAVRWQRGNEELERRRFEAVVPGIAPEAEAVGPALNRAANQVAGEVAAWVKEG</sequence>
<organism evidence="2 3">
    <name type="scientific">Novosphingobium mangrovi</name>
    <name type="common">ex Hu et al. 2023</name>
    <dbReference type="NCBI Taxonomy" id="2930094"/>
    <lineage>
        <taxon>Bacteria</taxon>
        <taxon>Pseudomonadati</taxon>
        <taxon>Pseudomonadota</taxon>
        <taxon>Alphaproteobacteria</taxon>
        <taxon>Sphingomonadales</taxon>
        <taxon>Sphingomonadaceae</taxon>
        <taxon>Novosphingobium</taxon>
    </lineage>
</organism>
<keyword evidence="2" id="KW-0449">Lipoprotein</keyword>
<dbReference type="PROSITE" id="PS51257">
    <property type="entry name" value="PROKAR_LIPOPROTEIN"/>
    <property type="match status" value="1"/>
</dbReference>
<evidence type="ECO:0000313" key="3">
    <source>
        <dbReference type="Proteomes" id="UP001162802"/>
    </source>
</evidence>
<evidence type="ECO:0000313" key="2">
    <source>
        <dbReference type="EMBL" id="MCJ1962509.1"/>
    </source>
</evidence>